<feature type="transmembrane region" description="Helical" evidence="1">
    <location>
        <begin position="130"/>
        <end position="149"/>
    </location>
</feature>
<feature type="transmembrane region" description="Helical" evidence="1">
    <location>
        <begin position="193"/>
        <end position="216"/>
    </location>
</feature>
<name>A0A1B1NB24_9MICO</name>
<dbReference type="Pfam" id="PF19528">
    <property type="entry name" value="DUF6056"/>
    <property type="match status" value="1"/>
</dbReference>
<proteinExistence type="predicted"/>
<protein>
    <submittedName>
        <fullName evidence="2">Uncharacterized protein</fullName>
    </submittedName>
</protein>
<dbReference type="KEGG" id="serj:SGUI_1242"/>
<reference evidence="2 3" key="1">
    <citation type="submission" date="2016-03" db="EMBL/GenBank/DDBJ databases">
        <title>Shallow-sea hydrothermal system.</title>
        <authorList>
            <person name="Tang K."/>
        </authorList>
    </citation>
    <scope>NUCLEOTIDE SEQUENCE [LARGE SCALE GENOMIC DNA]</scope>
    <source>
        <strain evidence="2 3">JLT9</strain>
    </source>
</reference>
<evidence type="ECO:0000313" key="3">
    <source>
        <dbReference type="Proteomes" id="UP000092482"/>
    </source>
</evidence>
<dbReference type="EMBL" id="CP014989">
    <property type="protein sequence ID" value="ANS78638.1"/>
    <property type="molecule type" value="Genomic_DNA"/>
</dbReference>
<evidence type="ECO:0000256" key="1">
    <source>
        <dbReference type="SAM" id="Phobius"/>
    </source>
</evidence>
<evidence type="ECO:0000313" key="2">
    <source>
        <dbReference type="EMBL" id="ANS78638.1"/>
    </source>
</evidence>
<keyword evidence="1" id="KW-0472">Membrane</keyword>
<feature type="transmembrane region" description="Helical" evidence="1">
    <location>
        <begin position="20"/>
        <end position="39"/>
    </location>
</feature>
<dbReference type="Proteomes" id="UP000092482">
    <property type="component" value="Chromosome"/>
</dbReference>
<keyword evidence="1" id="KW-0812">Transmembrane</keyword>
<dbReference type="InterPro" id="IPR045691">
    <property type="entry name" value="DUF6056"/>
</dbReference>
<feature type="transmembrane region" description="Helical" evidence="1">
    <location>
        <begin position="298"/>
        <end position="315"/>
    </location>
</feature>
<feature type="transmembrane region" description="Helical" evidence="1">
    <location>
        <begin position="336"/>
        <end position="361"/>
    </location>
</feature>
<accession>A0A1B1NB24</accession>
<feature type="transmembrane region" description="Helical" evidence="1">
    <location>
        <begin position="269"/>
        <end position="292"/>
    </location>
</feature>
<feature type="transmembrane region" description="Helical" evidence="1">
    <location>
        <begin position="367"/>
        <end position="386"/>
    </location>
</feature>
<feature type="transmembrane region" description="Helical" evidence="1">
    <location>
        <begin position="161"/>
        <end position="181"/>
    </location>
</feature>
<dbReference type="STRING" id="1758689.SGUI_1242"/>
<dbReference type="AlphaFoldDB" id="A0A1B1NB24"/>
<keyword evidence="1" id="KW-1133">Transmembrane helix</keyword>
<feature type="transmembrane region" description="Helical" evidence="1">
    <location>
        <begin position="425"/>
        <end position="448"/>
    </location>
</feature>
<sequence>MSDVTTAPGRPAASARRPALAAAVVAVAVLVAAGGWALVLRHGFPHGDDFLHAMAGQQPGDARTWSGWWASWHFDYSWRNGRATDAVARLVLLGGRPGAAVVGVLVMVLLGLATWPWLRLAGGTRRSPVLWAVLGLGLPFLAVQAHSWLTGEGLLWVSGLANYPLATLAFLVAAAAVSGALGERGAWLVLPVVLYAHLGHEVSSVATLVVTVLALALRRPGRGQTGTWAAVVTSAVGFVVLASAPGLWRRTGEEDLVLPLLQALSRSTLMFASLTLGWWLVLGALAVVGAVLAGRRPAWVPLVAGMLSWVALLLVRRGWPRLADLCAEADTAVPATAVAVLVLAAAVVLVVSVLVLVVHAWGARTAYPVLALTAAAVVAAGVPIVASVCGQRAFFLPTTALVLAVACAARLVLDAAGDRGGRAAGTARALLVLALVGTVVSATTYVAVTSTRAAGNAAAYDGLVAQVERARSTGAGEVVVPDLPEEGYAYRRAFYLPRYACDIRHFYELPDGVLLTDPERREDRATTRTTGCETTWQRTLTRAGERAAPDPP</sequence>
<feature type="transmembrane region" description="Helical" evidence="1">
    <location>
        <begin position="393"/>
        <end position="413"/>
    </location>
</feature>
<keyword evidence="3" id="KW-1185">Reference proteome</keyword>
<organism evidence="2 3">
    <name type="scientific">Serinicoccus hydrothermalis</name>
    <dbReference type="NCBI Taxonomy" id="1758689"/>
    <lineage>
        <taxon>Bacteria</taxon>
        <taxon>Bacillati</taxon>
        <taxon>Actinomycetota</taxon>
        <taxon>Actinomycetes</taxon>
        <taxon>Micrococcales</taxon>
        <taxon>Ornithinimicrobiaceae</taxon>
        <taxon>Serinicoccus</taxon>
    </lineage>
</organism>
<feature type="transmembrane region" description="Helical" evidence="1">
    <location>
        <begin position="99"/>
        <end position="118"/>
    </location>
</feature>
<gene>
    <name evidence="2" type="ORF">SGUI_1242</name>
</gene>
<feature type="transmembrane region" description="Helical" evidence="1">
    <location>
        <begin position="228"/>
        <end position="248"/>
    </location>
</feature>